<feature type="compositionally biased region" description="Basic and acidic residues" evidence="1">
    <location>
        <begin position="318"/>
        <end position="328"/>
    </location>
</feature>
<dbReference type="SUPFAM" id="SSF48452">
    <property type="entry name" value="TPR-like"/>
    <property type="match status" value="1"/>
</dbReference>
<feature type="compositionally biased region" description="Polar residues" evidence="1">
    <location>
        <begin position="120"/>
        <end position="129"/>
    </location>
</feature>
<name>A0A450WS91_9GAMM</name>
<sequence>MNPLMRAIQRAEGAKWNADSQADPQAGSPHEEAHEEDRRETPSPPTSSPSLPEQQPLSFGEQSVPDWSLAPITPSPPSSEGAQSTPRGSSIGESSSIAPERAREQANASPPAIGDAQEPESFSQSQTRVSGDGDVGDVDTGETRSHGAAWEAKPVTKKPMARGGYKKPALGVVSLLLSSMAAGAYVFWKVASHEPSYTTEELPLLPIPAKSITTKPIPAQYAQATESKRSRAGFRDESPDVLAATHSRGHGRAGGTLDKGVVRVVPRRAPDGAADSSGSAVGRFRKTYATSPFPEKPMENPVKAPVETPLQRPTKGSIRSERPERPEARQASTATWPQGISMGTSMETSKDAPGRGNVMPEGQPGPIKITRTRVPDSLHATLMAGFDAFRKGDNAVATAAYRDVLRQRPDNRDALLGLAAVAMQKRQWEIAADYYLRILRRNPGDSVAQVALLGLQDNLDPIVGEGRIERLLAKQPNAAYLHFGLGNLYARQSRWLAAERAYFDAYRADEVNADYAYNLAVSLDHLGRRKAALGYYRRALDLAGEQSQPPGFDQAVVLQRIAAIEKQP</sequence>
<dbReference type="InterPro" id="IPR011990">
    <property type="entry name" value="TPR-like_helical_dom_sf"/>
</dbReference>
<organism evidence="2">
    <name type="scientific">Candidatus Kentrum sp. LFY</name>
    <dbReference type="NCBI Taxonomy" id="2126342"/>
    <lineage>
        <taxon>Bacteria</taxon>
        <taxon>Pseudomonadati</taxon>
        <taxon>Pseudomonadota</taxon>
        <taxon>Gammaproteobacteria</taxon>
        <taxon>Candidatus Kentrum</taxon>
    </lineage>
</organism>
<dbReference type="EMBL" id="CAADFN010000064">
    <property type="protein sequence ID" value="VFK19858.1"/>
    <property type="molecule type" value="Genomic_DNA"/>
</dbReference>
<feature type="compositionally biased region" description="Basic and acidic residues" evidence="1">
    <location>
        <begin position="29"/>
        <end position="41"/>
    </location>
</feature>
<gene>
    <name evidence="2" type="ORF">BECKLFY1418C_GA0070996_106414</name>
</gene>
<feature type="region of interest" description="Disordered" evidence="1">
    <location>
        <begin position="289"/>
        <end position="370"/>
    </location>
</feature>
<proteinExistence type="predicted"/>
<feature type="region of interest" description="Disordered" evidence="1">
    <location>
        <begin position="1"/>
        <end position="164"/>
    </location>
</feature>
<dbReference type="AlphaFoldDB" id="A0A450WS91"/>
<feature type="compositionally biased region" description="Low complexity" evidence="1">
    <location>
        <begin position="48"/>
        <end position="58"/>
    </location>
</feature>
<protein>
    <submittedName>
        <fullName evidence="2">Tetratricopeptide repeat-containing protein</fullName>
    </submittedName>
</protein>
<dbReference type="Pfam" id="PF13432">
    <property type="entry name" value="TPR_16"/>
    <property type="match status" value="2"/>
</dbReference>
<reference evidence="2" key="1">
    <citation type="submission" date="2019-02" db="EMBL/GenBank/DDBJ databases">
        <authorList>
            <person name="Gruber-Vodicka R. H."/>
            <person name="Seah K. B. B."/>
        </authorList>
    </citation>
    <scope>NUCLEOTIDE SEQUENCE</scope>
    <source>
        <strain evidence="2">BECK_BY7</strain>
    </source>
</reference>
<feature type="compositionally biased region" description="Polar residues" evidence="1">
    <location>
        <begin position="330"/>
        <end position="347"/>
    </location>
</feature>
<evidence type="ECO:0000256" key="1">
    <source>
        <dbReference type="SAM" id="MobiDB-lite"/>
    </source>
</evidence>
<dbReference type="InterPro" id="IPR019734">
    <property type="entry name" value="TPR_rpt"/>
</dbReference>
<feature type="compositionally biased region" description="Polar residues" evidence="1">
    <location>
        <begin position="78"/>
        <end position="97"/>
    </location>
</feature>
<dbReference type="SMART" id="SM00028">
    <property type="entry name" value="TPR"/>
    <property type="match status" value="3"/>
</dbReference>
<dbReference type="Gene3D" id="1.25.40.10">
    <property type="entry name" value="Tetratricopeptide repeat domain"/>
    <property type="match status" value="2"/>
</dbReference>
<evidence type="ECO:0000313" key="2">
    <source>
        <dbReference type="EMBL" id="VFK19858.1"/>
    </source>
</evidence>
<accession>A0A450WS91</accession>